<comment type="similarity">
    <text evidence="3">Belongs to the peptidase C56 family. HSP31-like subfamily.</text>
</comment>
<keyword evidence="5" id="KW-0645">Protease</keyword>
<protein>
    <submittedName>
        <fullName evidence="5">Putative intracellular protease/amidase</fullName>
    </submittedName>
</protein>
<keyword evidence="1" id="KW-0346">Stress response</keyword>
<evidence type="ECO:0000256" key="2">
    <source>
        <dbReference type="ARBA" id="ARBA00023239"/>
    </source>
</evidence>
<evidence type="ECO:0000259" key="4">
    <source>
        <dbReference type="Pfam" id="PF01965"/>
    </source>
</evidence>
<proteinExistence type="inferred from homology"/>
<dbReference type="SUPFAM" id="SSF52317">
    <property type="entry name" value="Class I glutamine amidotransferase-like"/>
    <property type="match status" value="1"/>
</dbReference>
<evidence type="ECO:0000313" key="5">
    <source>
        <dbReference type="EMBL" id="SDM10617.1"/>
    </source>
</evidence>
<dbReference type="GO" id="GO:0008233">
    <property type="term" value="F:peptidase activity"/>
    <property type="evidence" value="ECO:0007669"/>
    <property type="project" value="UniProtKB-KW"/>
</dbReference>
<keyword evidence="5" id="KW-0378">Hydrolase</keyword>
<dbReference type="InterPro" id="IPR029062">
    <property type="entry name" value="Class_I_gatase-like"/>
</dbReference>
<dbReference type="CDD" id="cd03141">
    <property type="entry name" value="GATase1_Hsp31_like"/>
    <property type="match status" value="1"/>
</dbReference>
<feature type="domain" description="DJ-1/PfpI" evidence="4">
    <location>
        <begin position="52"/>
        <end position="241"/>
    </location>
</feature>
<evidence type="ECO:0000313" key="6">
    <source>
        <dbReference type="Proteomes" id="UP000199309"/>
    </source>
</evidence>
<dbReference type="GO" id="GO:0005737">
    <property type="term" value="C:cytoplasm"/>
    <property type="evidence" value="ECO:0007669"/>
    <property type="project" value="TreeGrafter"/>
</dbReference>
<dbReference type="PANTHER" id="PTHR48094:SF11">
    <property type="entry name" value="GLUTATHIONE-INDEPENDENT GLYOXALASE HSP31-RELATED"/>
    <property type="match status" value="1"/>
</dbReference>
<dbReference type="InterPro" id="IPR002818">
    <property type="entry name" value="DJ-1/PfpI"/>
</dbReference>
<reference evidence="5 6" key="1">
    <citation type="submission" date="2016-10" db="EMBL/GenBank/DDBJ databases">
        <authorList>
            <person name="de Groot N.N."/>
        </authorList>
    </citation>
    <scope>NUCLEOTIDE SEQUENCE [LARGE SCALE GENOMIC DNA]</scope>
    <source>
        <strain evidence="5 6">DSM 16981</strain>
    </source>
</reference>
<evidence type="ECO:0000256" key="3">
    <source>
        <dbReference type="ARBA" id="ARBA00038493"/>
    </source>
</evidence>
<name>A0A1G9QJE2_9FIRM</name>
<dbReference type="AlphaFoldDB" id="A0A1G9QJE2"/>
<dbReference type="RefSeq" id="WP_218118682.1">
    <property type="nucleotide sequence ID" value="NZ_FNHQ01000001.1"/>
</dbReference>
<accession>A0A1G9QJE2</accession>
<dbReference type="Gene3D" id="3.40.50.880">
    <property type="match status" value="1"/>
</dbReference>
<dbReference type="InterPro" id="IPR050325">
    <property type="entry name" value="Prot/Nucl_acid_deglycase"/>
</dbReference>
<dbReference type="GO" id="GO:0019172">
    <property type="term" value="F:glyoxalase III activity"/>
    <property type="evidence" value="ECO:0007669"/>
    <property type="project" value="TreeGrafter"/>
</dbReference>
<dbReference type="GO" id="GO:0006508">
    <property type="term" value="P:proteolysis"/>
    <property type="evidence" value="ECO:0007669"/>
    <property type="project" value="UniProtKB-KW"/>
</dbReference>
<dbReference type="EMBL" id="FNHQ01000001">
    <property type="protein sequence ID" value="SDM10617.1"/>
    <property type="molecule type" value="Genomic_DNA"/>
</dbReference>
<keyword evidence="6" id="KW-1185">Reference proteome</keyword>
<dbReference type="Proteomes" id="UP000199309">
    <property type="component" value="Unassembled WGS sequence"/>
</dbReference>
<sequence length="247" mass="26950">MLTILVITAIVVLLLLPMNRVSANEREKKVLMVVTHHDHFDNGRKTGLWLEEFAVPYTLFVEAGFTVTTASLQGGSCPIDPGSVDKRIGAEWKQAADILQQTEILSQINYQEYDALMIPGGHGPLYDLANSKALDEIISYFDAQNKIIAAVCHGTGTLLQAVRKDGMPVVTDKKITGFTNAEEILVQAEQLVPFSLEDRANTKGARFVAGTPWSDHIEIDGNLITGQNPQSSKQLGEAVVNAVLHVD</sequence>
<dbReference type="STRING" id="349095.SAMN05660299_00247"/>
<dbReference type="Pfam" id="PF01965">
    <property type="entry name" value="DJ-1_PfpI"/>
    <property type="match status" value="1"/>
</dbReference>
<gene>
    <name evidence="5" type="ORF">SAMN05660299_00247</name>
</gene>
<keyword evidence="2" id="KW-0456">Lyase</keyword>
<organism evidence="5 6">
    <name type="scientific">Megasphaera paucivorans</name>
    <dbReference type="NCBI Taxonomy" id="349095"/>
    <lineage>
        <taxon>Bacteria</taxon>
        <taxon>Bacillati</taxon>
        <taxon>Bacillota</taxon>
        <taxon>Negativicutes</taxon>
        <taxon>Veillonellales</taxon>
        <taxon>Veillonellaceae</taxon>
        <taxon>Megasphaera</taxon>
    </lineage>
</organism>
<dbReference type="GO" id="GO:0019243">
    <property type="term" value="P:methylglyoxal catabolic process to D-lactate via S-lactoyl-glutathione"/>
    <property type="evidence" value="ECO:0007669"/>
    <property type="project" value="TreeGrafter"/>
</dbReference>
<dbReference type="PANTHER" id="PTHR48094">
    <property type="entry name" value="PROTEIN/NUCLEIC ACID DEGLYCASE DJ-1-RELATED"/>
    <property type="match status" value="1"/>
</dbReference>
<evidence type="ECO:0000256" key="1">
    <source>
        <dbReference type="ARBA" id="ARBA00023016"/>
    </source>
</evidence>